<dbReference type="GO" id="GO:0005509">
    <property type="term" value="F:calcium ion binding"/>
    <property type="evidence" value="ECO:0007669"/>
    <property type="project" value="InterPro"/>
</dbReference>
<proteinExistence type="predicted"/>
<evidence type="ECO:0008006" key="3">
    <source>
        <dbReference type="Google" id="ProtNLM"/>
    </source>
</evidence>
<dbReference type="InterPro" id="IPR011050">
    <property type="entry name" value="Pectin_lyase_fold/virulence"/>
</dbReference>
<dbReference type="AlphaFoldDB" id="A0A327NRK9"/>
<protein>
    <recommendedName>
        <fullName evidence="3">Dystroglycan-type cadherin-like domain-containing protein</fullName>
    </recommendedName>
</protein>
<dbReference type="NCBIfam" id="NF041518">
    <property type="entry name" value="choice_anch_Q"/>
    <property type="match status" value="1"/>
</dbReference>
<dbReference type="SUPFAM" id="SSF51126">
    <property type="entry name" value="Pectin lyase-like"/>
    <property type="match status" value="1"/>
</dbReference>
<organism evidence="1 2">
    <name type="scientific">Spirosoma telluris</name>
    <dbReference type="NCBI Taxonomy" id="2183553"/>
    <lineage>
        <taxon>Bacteria</taxon>
        <taxon>Pseudomonadati</taxon>
        <taxon>Bacteroidota</taxon>
        <taxon>Cytophagia</taxon>
        <taxon>Cytophagales</taxon>
        <taxon>Cytophagaceae</taxon>
        <taxon>Spirosoma</taxon>
    </lineage>
</organism>
<dbReference type="Gene3D" id="2.60.40.10">
    <property type="entry name" value="Immunoglobulins"/>
    <property type="match status" value="1"/>
</dbReference>
<name>A0A327NRK9_9BACT</name>
<gene>
    <name evidence="1" type="ORF">HMF3257_16345</name>
</gene>
<evidence type="ECO:0000313" key="2">
    <source>
        <dbReference type="Proteomes" id="UP000249016"/>
    </source>
</evidence>
<dbReference type="Proteomes" id="UP000249016">
    <property type="component" value="Unassembled WGS sequence"/>
</dbReference>
<dbReference type="PANTHER" id="PTHR11319">
    <property type="entry name" value="G PROTEIN-COUPLED RECEPTOR-RELATED"/>
    <property type="match status" value="1"/>
</dbReference>
<evidence type="ECO:0000313" key="1">
    <source>
        <dbReference type="EMBL" id="RAI75358.1"/>
    </source>
</evidence>
<dbReference type="InterPro" id="IPR013783">
    <property type="entry name" value="Ig-like_fold"/>
</dbReference>
<accession>A0A327NRK9</accession>
<sequence length="484" mass="48942">MYFTGQNQALKLTNCVFENNRGEGGDGGGAVFVNGGSATIINSHFVSNTATNGGAVCFNGTNQQVTNSSFVGNVATEHGGAISNGSATLQLTNSSFQGNQAPQGGAVYSDYGRSQLVNSVFFNNGGANTFVLEDGFSPSLAASFSVFESGATGYSDAGNNLLSTVSPFVSATSTQLRDCSPAINTGSNQAYSTANGPATDLAGNARQYNGGVIDRGAYEYQGNPTLLTVSNPAISTATVGQVFSQPFTASGGGSGQYSYSVVSSNLPTSLSVSSAGVLSGTPTQTGSYSVLVQVSDANGCVGVASAAYSLTVSNVALPCGTVVFVTQNGAGLQNGSNWANAFAGTALQTAINTATTCGAQVWVAQGLYKPTTGTNRSISFVMKPGVAIYGGFRGTEGQLGDRPTIIPIADQPSSSTLSGDLSGDDGPDFANNADNSYHVIKNDNNGLDNTAVLDGFVISGAMQMETIQLMSGAEPSTVLAVVPA</sequence>
<keyword evidence="2" id="KW-1185">Reference proteome</keyword>
<dbReference type="PANTHER" id="PTHR11319:SF35">
    <property type="entry name" value="OUTER MEMBRANE PROTEIN PMPC-RELATED"/>
    <property type="match status" value="1"/>
</dbReference>
<reference evidence="1 2" key="1">
    <citation type="submission" date="2018-06" db="EMBL/GenBank/DDBJ databases">
        <title>Spirosoma sp. HMF3257 Genome sequencing and assembly.</title>
        <authorList>
            <person name="Kang H."/>
            <person name="Cha I."/>
            <person name="Kim H."/>
            <person name="Kang J."/>
            <person name="Joh K."/>
        </authorList>
    </citation>
    <scope>NUCLEOTIDE SEQUENCE [LARGE SCALE GENOMIC DNA]</scope>
    <source>
        <strain evidence="1 2">HMF3257</strain>
    </source>
</reference>
<dbReference type="InterPro" id="IPR059226">
    <property type="entry name" value="Choice_anch_Q_dom"/>
</dbReference>
<comment type="caution">
    <text evidence="1">The sequence shown here is derived from an EMBL/GenBank/DDBJ whole genome shotgun (WGS) entry which is preliminary data.</text>
</comment>
<dbReference type="GO" id="GO:0016020">
    <property type="term" value="C:membrane"/>
    <property type="evidence" value="ECO:0007669"/>
    <property type="project" value="InterPro"/>
</dbReference>
<dbReference type="SUPFAM" id="SSF49313">
    <property type="entry name" value="Cadherin-like"/>
    <property type="match status" value="1"/>
</dbReference>
<dbReference type="InterPro" id="IPR015919">
    <property type="entry name" value="Cadherin-like_sf"/>
</dbReference>
<dbReference type="EMBL" id="QLII01000001">
    <property type="protein sequence ID" value="RAI75358.1"/>
    <property type="molecule type" value="Genomic_DNA"/>
</dbReference>